<feature type="domain" description="Retrovirus-related Pol polyprotein from transposon TNT 1-94-like beta-barrel" evidence="2">
    <location>
        <begin position="292"/>
        <end position="350"/>
    </location>
</feature>
<evidence type="ECO:0000313" key="3">
    <source>
        <dbReference type="EMBL" id="KAJ9565922.1"/>
    </source>
</evidence>
<dbReference type="EMBL" id="JARYMX010000001">
    <property type="protein sequence ID" value="KAJ9565922.1"/>
    <property type="molecule type" value="Genomic_DNA"/>
</dbReference>
<feature type="compositionally biased region" description="Basic residues" evidence="1">
    <location>
        <begin position="244"/>
        <end position="253"/>
    </location>
</feature>
<sequence length="351" mass="39772">MTIGVRLRKLEKTSQNVNGKKEDKGKNPIQAKSECDADFQKLEIVSISRSPDSKSGDAKLVSHDNRVGENGRSSGQSKPGNMAPPELSRKDKGKDNLSPLSLKLRNATKPKEHSHNFTPKKNASHTHSPNVKGTNRGFQNVTDQNMRNGRRKNKESGSKEGSHPKPFAHKPSFMQNNFSNFVYHRTNRHVPRTPFQCYECGHIVYECHSNFHCQNQFRFGYWANAFVNDYFVSNYHGFYNRGYHHTHNKKPNPKAKQNSPPKGKQEPVSKPANPNQKGPIPKWVPKNDGHVWYMDSGCSKHMTGRKDLLANFKQKYGGNVRFGNKLSAPIMGYGDILHHKITINKVAYVKA</sequence>
<keyword evidence="4" id="KW-1185">Reference proteome</keyword>
<evidence type="ECO:0000259" key="2">
    <source>
        <dbReference type="Pfam" id="PF22936"/>
    </source>
</evidence>
<evidence type="ECO:0000256" key="1">
    <source>
        <dbReference type="SAM" id="MobiDB-lite"/>
    </source>
</evidence>
<feature type="region of interest" description="Disordered" evidence="1">
    <location>
        <begin position="244"/>
        <end position="284"/>
    </location>
</feature>
<dbReference type="Pfam" id="PF22936">
    <property type="entry name" value="Pol_BBD"/>
    <property type="match status" value="1"/>
</dbReference>
<feature type="region of interest" description="Disordered" evidence="1">
    <location>
        <begin position="1"/>
        <end position="34"/>
    </location>
</feature>
<dbReference type="AlphaFoldDB" id="A0AA38WLU3"/>
<name>A0AA38WLU3_9ASTR</name>
<dbReference type="Proteomes" id="UP001172457">
    <property type="component" value="Chromosome 1"/>
</dbReference>
<feature type="compositionally biased region" description="Polar residues" evidence="1">
    <location>
        <begin position="116"/>
        <end position="147"/>
    </location>
</feature>
<feature type="region of interest" description="Disordered" evidence="1">
    <location>
        <begin position="46"/>
        <end position="173"/>
    </location>
</feature>
<evidence type="ECO:0000313" key="4">
    <source>
        <dbReference type="Proteomes" id="UP001172457"/>
    </source>
</evidence>
<feature type="compositionally biased region" description="Basic and acidic residues" evidence="1">
    <location>
        <begin position="51"/>
        <end position="69"/>
    </location>
</feature>
<protein>
    <recommendedName>
        <fullName evidence="2">Retrovirus-related Pol polyprotein from transposon TNT 1-94-like beta-barrel domain-containing protein</fullName>
    </recommendedName>
</protein>
<organism evidence="3 4">
    <name type="scientific">Centaurea solstitialis</name>
    <name type="common">yellow star-thistle</name>
    <dbReference type="NCBI Taxonomy" id="347529"/>
    <lineage>
        <taxon>Eukaryota</taxon>
        <taxon>Viridiplantae</taxon>
        <taxon>Streptophyta</taxon>
        <taxon>Embryophyta</taxon>
        <taxon>Tracheophyta</taxon>
        <taxon>Spermatophyta</taxon>
        <taxon>Magnoliopsida</taxon>
        <taxon>eudicotyledons</taxon>
        <taxon>Gunneridae</taxon>
        <taxon>Pentapetalae</taxon>
        <taxon>asterids</taxon>
        <taxon>campanulids</taxon>
        <taxon>Asterales</taxon>
        <taxon>Asteraceae</taxon>
        <taxon>Carduoideae</taxon>
        <taxon>Cardueae</taxon>
        <taxon>Centaureinae</taxon>
        <taxon>Centaurea</taxon>
    </lineage>
</organism>
<dbReference type="InterPro" id="IPR054722">
    <property type="entry name" value="PolX-like_BBD"/>
</dbReference>
<reference evidence="3" key="1">
    <citation type="submission" date="2023-03" db="EMBL/GenBank/DDBJ databases">
        <title>Chromosome-scale reference genome and RAD-based genetic map of yellow starthistle (Centaurea solstitialis) reveal putative structural variation and QTLs associated with invader traits.</title>
        <authorList>
            <person name="Reatini B."/>
            <person name="Cang F.A."/>
            <person name="Jiang Q."/>
            <person name="Mckibben M.T.W."/>
            <person name="Barker M.S."/>
            <person name="Rieseberg L.H."/>
            <person name="Dlugosch K.M."/>
        </authorList>
    </citation>
    <scope>NUCLEOTIDE SEQUENCE</scope>
    <source>
        <strain evidence="3">CAN-66</strain>
        <tissue evidence="3">Leaf</tissue>
    </source>
</reference>
<accession>A0AA38WLU3</accession>
<proteinExistence type="predicted"/>
<feature type="compositionally biased region" description="Basic and acidic residues" evidence="1">
    <location>
        <begin position="154"/>
        <end position="163"/>
    </location>
</feature>
<comment type="caution">
    <text evidence="3">The sequence shown here is derived from an EMBL/GenBank/DDBJ whole genome shotgun (WGS) entry which is preliminary data.</text>
</comment>
<gene>
    <name evidence="3" type="ORF">OSB04_001888</name>
</gene>